<feature type="domain" description="DUF1737" evidence="1">
    <location>
        <begin position="4"/>
        <end position="55"/>
    </location>
</feature>
<evidence type="ECO:0000313" key="3">
    <source>
        <dbReference type="Proteomes" id="UP001500141"/>
    </source>
</evidence>
<comment type="caution">
    <text evidence="2">The sequence shown here is derived from an EMBL/GenBank/DDBJ whole genome shotgun (WGS) entry which is preliminary data.</text>
</comment>
<name>A0ABP8ZT30_9FLAO</name>
<accession>A0ABP8ZT30</accession>
<reference evidence="3" key="1">
    <citation type="journal article" date="2019" name="Int. J. Syst. Evol. Microbiol.">
        <title>The Global Catalogue of Microorganisms (GCM) 10K type strain sequencing project: providing services to taxonomists for standard genome sequencing and annotation.</title>
        <authorList>
            <consortium name="The Broad Institute Genomics Platform"/>
            <consortium name="The Broad Institute Genome Sequencing Center for Infectious Disease"/>
            <person name="Wu L."/>
            <person name="Ma J."/>
        </authorList>
    </citation>
    <scope>NUCLEOTIDE SEQUENCE [LARGE SCALE GENOMIC DNA]</scope>
    <source>
        <strain evidence="3">JCM 18198</strain>
    </source>
</reference>
<sequence length="55" mass="6076">MAMEYKIVTDTSELLIEEKVAALLKQGWKLQGGISITFNAGRGNSDLYFAQALIK</sequence>
<gene>
    <name evidence="2" type="ORF">GCM10023230_12700</name>
</gene>
<proteinExistence type="predicted"/>
<dbReference type="Proteomes" id="UP001500141">
    <property type="component" value="Unassembled WGS sequence"/>
</dbReference>
<dbReference type="InterPro" id="IPR013619">
    <property type="entry name" value="DUF1737"/>
</dbReference>
<keyword evidence="3" id="KW-1185">Reference proteome</keyword>
<evidence type="ECO:0000259" key="1">
    <source>
        <dbReference type="Pfam" id="PF08410"/>
    </source>
</evidence>
<dbReference type="Pfam" id="PF08410">
    <property type="entry name" value="DUF1737"/>
    <property type="match status" value="1"/>
</dbReference>
<protein>
    <recommendedName>
        <fullName evidence="1">DUF1737 domain-containing protein</fullName>
    </recommendedName>
</protein>
<dbReference type="EMBL" id="BAABIP010000008">
    <property type="protein sequence ID" value="GAA4764586.1"/>
    <property type="molecule type" value="Genomic_DNA"/>
</dbReference>
<evidence type="ECO:0000313" key="2">
    <source>
        <dbReference type="EMBL" id="GAA4764586.1"/>
    </source>
</evidence>
<organism evidence="2 3">
    <name type="scientific">Flavobacterium hankyongi</name>
    <dbReference type="NCBI Taxonomy" id="1176532"/>
    <lineage>
        <taxon>Bacteria</taxon>
        <taxon>Pseudomonadati</taxon>
        <taxon>Bacteroidota</taxon>
        <taxon>Flavobacteriia</taxon>
        <taxon>Flavobacteriales</taxon>
        <taxon>Flavobacteriaceae</taxon>
        <taxon>Flavobacterium</taxon>
    </lineage>
</organism>